<evidence type="ECO:0000313" key="4">
    <source>
        <dbReference type="Proteomes" id="UP001215598"/>
    </source>
</evidence>
<reference evidence="3" key="1">
    <citation type="submission" date="2023-03" db="EMBL/GenBank/DDBJ databases">
        <title>Massive genome expansion in bonnet fungi (Mycena s.s.) driven by repeated elements and novel gene families across ecological guilds.</title>
        <authorList>
            <consortium name="Lawrence Berkeley National Laboratory"/>
            <person name="Harder C.B."/>
            <person name="Miyauchi S."/>
            <person name="Viragh M."/>
            <person name="Kuo A."/>
            <person name="Thoen E."/>
            <person name="Andreopoulos B."/>
            <person name="Lu D."/>
            <person name="Skrede I."/>
            <person name="Drula E."/>
            <person name="Henrissat B."/>
            <person name="Morin E."/>
            <person name="Kohler A."/>
            <person name="Barry K."/>
            <person name="LaButti K."/>
            <person name="Morin E."/>
            <person name="Salamov A."/>
            <person name="Lipzen A."/>
            <person name="Mereny Z."/>
            <person name="Hegedus B."/>
            <person name="Baldrian P."/>
            <person name="Stursova M."/>
            <person name="Weitz H."/>
            <person name="Taylor A."/>
            <person name="Grigoriev I.V."/>
            <person name="Nagy L.G."/>
            <person name="Martin F."/>
            <person name="Kauserud H."/>
        </authorList>
    </citation>
    <scope>NUCLEOTIDE SEQUENCE</scope>
    <source>
        <strain evidence="3">CBHHK182m</strain>
    </source>
</reference>
<organism evidence="3 4">
    <name type="scientific">Mycena metata</name>
    <dbReference type="NCBI Taxonomy" id="1033252"/>
    <lineage>
        <taxon>Eukaryota</taxon>
        <taxon>Fungi</taxon>
        <taxon>Dikarya</taxon>
        <taxon>Basidiomycota</taxon>
        <taxon>Agaricomycotina</taxon>
        <taxon>Agaricomycetes</taxon>
        <taxon>Agaricomycetidae</taxon>
        <taxon>Agaricales</taxon>
        <taxon>Marasmiineae</taxon>
        <taxon>Mycenaceae</taxon>
        <taxon>Mycena</taxon>
    </lineage>
</organism>
<proteinExistence type="predicted"/>
<feature type="chain" id="PRO_5042220548" evidence="2">
    <location>
        <begin position="18"/>
        <end position="150"/>
    </location>
</feature>
<dbReference type="Proteomes" id="UP001215598">
    <property type="component" value="Unassembled WGS sequence"/>
</dbReference>
<sequence length="150" mass="17065">MSRLLLFFHWTVAPVFYCLPVIQRNEIKGLACRHPPLLSSSRRLFDESKRPKSPTNPVQNNSKLRKVRSIPWNNLFLDAAGLLSPLPPDLARNFSVDPVLDIPGHMEETHVVLLAQLCVNLTVRIMMRSSNQLRELRACRQADKDITAGK</sequence>
<feature type="region of interest" description="Disordered" evidence="1">
    <location>
        <begin position="43"/>
        <end position="63"/>
    </location>
</feature>
<feature type="compositionally biased region" description="Polar residues" evidence="1">
    <location>
        <begin position="53"/>
        <end position="62"/>
    </location>
</feature>
<dbReference type="EMBL" id="JARKIB010000298">
    <property type="protein sequence ID" value="KAJ7716015.1"/>
    <property type="molecule type" value="Genomic_DNA"/>
</dbReference>
<protein>
    <submittedName>
        <fullName evidence="3">Uncharacterized protein</fullName>
    </submittedName>
</protein>
<evidence type="ECO:0000256" key="1">
    <source>
        <dbReference type="SAM" id="MobiDB-lite"/>
    </source>
</evidence>
<gene>
    <name evidence="3" type="ORF">B0H16DRAFT_1476993</name>
</gene>
<evidence type="ECO:0000313" key="3">
    <source>
        <dbReference type="EMBL" id="KAJ7716015.1"/>
    </source>
</evidence>
<feature type="signal peptide" evidence="2">
    <location>
        <begin position="1"/>
        <end position="17"/>
    </location>
</feature>
<evidence type="ECO:0000256" key="2">
    <source>
        <dbReference type="SAM" id="SignalP"/>
    </source>
</evidence>
<dbReference type="AlphaFoldDB" id="A0AAD7MGL6"/>
<comment type="caution">
    <text evidence="3">The sequence shown here is derived from an EMBL/GenBank/DDBJ whole genome shotgun (WGS) entry which is preliminary data.</text>
</comment>
<keyword evidence="2" id="KW-0732">Signal</keyword>
<name>A0AAD7MGL6_9AGAR</name>
<accession>A0AAD7MGL6</accession>
<keyword evidence="4" id="KW-1185">Reference proteome</keyword>